<feature type="region of interest" description="Disordered" evidence="1">
    <location>
        <begin position="163"/>
        <end position="190"/>
    </location>
</feature>
<organism evidence="2 3">
    <name type="scientific">Coccidioides immitis (strain RS)</name>
    <name type="common">Valley fever fungus</name>
    <dbReference type="NCBI Taxonomy" id="246410"/>
    <lineage>
        <taxon>Eukaryota</taxon>
        <taxon>Fungi</taxon>
        <taxon>Dikarya</taxon>
        <taxon>Ascomycota</taxon>
        <taxon>Pezizomycotina</taxon>
        <taxon>Eurotiomycetes</taxon>
        <taxon>Eurotiomycetidae</taxon>
        <taxon>Onygenales</taxon>
        <taxon>Onygenaceae</taxon>
        <taxon>Coccidioides</taxon>
    </lineage>
</organism>
<evidence type="ECO:0000313" key="2">
    <source>
        <dbReference type="EMBL" id="KJF60129.1"/>
    </source>
</evidence>
<reference evidence="3" key="2">
    <citation type="journal article" date="2010" name="Genome Res.">
        <title>Population genomic sequencing of Coccidioides fungi reveals recent hybridization and transposon control.</title>
        <authorList>
            <person name="Neafsey D.E."/>
            <person name="Barker B.M."/>
            <person name="Sharpton T.J."/>
            <person name="Stajich J.E."/>
            <person name="Park D.J."/>
            <person name="Whiston E."/>
            <person name="Hung C.-Y."/>
            <person name="McMahan C."/>
            <person name="White J."/>
            <person name="Sykes S."/>
            <person name="Heiman D."/>
            <person name="Young S."/>
            <person name="Zeng Q."/>
            <person name="Abouelleil A."/>
            <person name="Aftuck L."/>
            <person name="Bessette D."/>
            <person name="Brown A."/>
            <person name="FitzGerald M."/>
            <person name="Lui A."/>
            <person name="Macdonald J.P."/>
            <person name="Priest M."/>
            <person name="Orbach M.J."/>
            <person name="Galgiani J.N."/>
            <person name="Kirkland T.N."/>
            <person name="Cole G.T."/>
            <person name="Birren B.W."/>
            <person name="Henn M.R."/>
            <person name="Taylor J.W."/>
            <person name="Rounsley S.D."/>
        </authorList>
    </citation>
    <scope>GENOME REANNOTATION</scope>
    <source>
        <strain evidence="3">RS</strain>
    </source>
</reference>
<protein>
    <submittedName>
        <fullName evidence="2">Uncharacterized protein</fullName>
    </submittedName>
</protein>
<dbReference type="GeneID" id="24164392"/>
<dbReference type="KEGG" id="cim:CIMG_12765"/>
<gene>
    <name evidence="2" type="ORF">CIMG_12765</name>
</gene>
<keyword evidence="3" id="KW-1185">Reference proteome</keyword>
<dbReference type="AlphaFoldDB" id="A0A0D8JSN8"/>
<dbReference type="VEuPathDB" id="FungiDB:CIMG_12765"/>
<accession>A0A0D8JSN8</accession>
<evidence type="ECO:0000313" key="3">
    <source>
        <dbReference type="Proteomes" id="UP000001261"/>
    </source>
</evidence>
<dbReference type="InParanoid" id="A0A0D8JSN8"/>
<dbReference type="Proteomes" id="UP000001261">
    <property type="component" value="Unassembled WGS sequence"/>
</dbReference>
<proteinExistence type="predicted"/>
<name>A0A0D8JSN8_COCIM</name>
<reference evidence="3" key="1">
    <citation type="journal article" date="2009" name="Genome Res.">
        <title>Comparative genomic analyses of the human fungal pathogens Coccidioides and their relatives.</title>
        <authorList>
            <person name="Sharpton T.J."/>
            <person name="Stajich J.E."/>
            <person name="Rounsley S.D."/>
            <person name="Gardner M.J."/>
            <person name="Wortman J.R."/>
            <person name="Jordar V.S."/>
            <person name="Maiti R."/>
            <person name="Kodira C.D."/>
            <person name="Neafsey D.E."/>
            <person name="Zeng Q."/>
            <person name="Hung C.-Y."/>
            <person name="McMahan C."/>
            <person name="Muszewska A."/>
            <person name="Grynberg M."/>
            <person name="Mandel M.A."/>
            <person name="Kellner E.M."/>
            <person name="Barker B.M."/>
            <person name="Galgiani J.N."/>
            <person name="Orbach M.J."/>
            <person name="Kirkland T.N."/>
            <person name="Cole G.T."/>
            <person name="Henn M.R."/>
            <person name="Birren B.W."/>
            <person name="Taylor J.W."/>
        </authorList>
    </citation>
    <scope>NUCLEOTIDE SEQUENCE [LARGE SCALE GENOMIC DNA]</scope>
    <source>
        <strain evidence="3">RS</strain>
    </source>
</reference>
<dbReference type="RefSeq" id="XP_004445768.1">
    <property type="nucleotide sequence ID" value="XM_004445711.1"/>
</dbReference>
<sequence length="190" mass="21311">MMENCWRKSRNGTSCVFPRVTTRTPSITASDRRVSISIYWILVLCRVIIGNLRSELGMDKDEKLESSRSSGNLPYGECPKTPDHNIGYNSLGRYLASSSVNSCSKPLLSVAYWRYGLNWLWRGAMVDEKIWVIKHSTSYSRKAQASLDGAEKATFWAPDLGARNLGEGQNRTKSGSILDPTISEIEEPRS</sequence>
<dbReference type="EMBL" id="GG704911">
    <property type="protein sequence ID" value="KJF60129.1"/>
    <property type="molecule type" value="Genomic_DNA"/>
</dbReference>
<evidence type="ECO:0000256" key="1">
    <source>
        <dbReference type="SAM" id="MobiDB-lite"/>
    </source>
</evidence>